<dbReference type="Proteomes" id="UP000029643">
    <property type="component" value="Unassembled WGS sequence"/>
</dbReference>
<comment type="caution">
    <text evidence="1">The sequence shown here is derived from an EMBL/GenBank/DDBJ whole genome shotgun (WGS) entry which is preliminary data.</text>
</comment>
<protein>
    <submittedName>
        <fullName evidence="1">Uncharacterized protein</fullName>
    </submittedName>
</protein>
<evidence type="ECO:0000313" key="1">
    <source>
        <dbReference type="EMBL" id="GAL82436.1"/>
    </source>
</evidence>
<organism evidence="1 2">
    <name type="scientific">Algibacter lectus</name>
    <dbReference type="NCBI Taxonomy" id="221126"/>
    <lineage>
        <taxon>Bacteria</taxon>
        <taxon>Pseudomonadati</taxon>
        <taxon>Bacteroidota</taxon>
        <taxon>Flavobacteriia</taxon>
        <taxon>Flavobacteriales</taxon>
        <taxon>Flavobacteriaceae</taxon>
        <taxon>Algibacter</taxon>
    </lineage>
</organism>
<name>A0A090WZQ6_9FLAO</name>
<dbReference type="EMBL" id="BBNU01000029">
    <property type="protein sequence ID" value="GAL82436.1"/>
    <property type="molecule type" value="Genomic_DNA"/>
</dbReference>
<dbReference type="AlphaFoldDB" id="A0A090WZQ6"/>
<proteinExistence type="predicted"/>
<evidence type="ECO:0000313" key="2">
    <source>
        <dbReference type="Proteomes" id="UP000029643"/>
    </source>
</evidence>
<reference evidence="1 2" key="1">
    <citation type="journal article" date="2014" name="Genome Announc.">
        <title>Draft Genome Sequences of Marine Flavobacterium Algibacter lectus Strains SS8 and NR4.</title>
        <authorList>
            <person name="Takatani N."/>
            <person name="Nakanishi M."/>
            <person name="Meirelles P."/>
            <person name="Mino S."/>
            <person name="Suda W."/>
            <person name="Oshima K."/>
            <person name="Hattori M."/>
            <person name="Ohkuma M."/>
            <person name="Hosokawa M."/>
            <person name="Miyashita K."/>
            <person name="Thompson F.L."/>
            <person name="Niwa A."/>
            <person name="Sawabe T."/>
            <person name="Sawabe T."/>
        </authorList>
    </citation>
    <scope>NUCLEOTIDE SEQUENCE [LARGE SCALE GENOMIC DNA]</scope>
    <source>
        <strain evidence="2">JCM19274</strain>
    </source>
</reference>
<sequence length="89" mass="10141">MKMAGLHALLHIDDKDHAPHCVICDHTTANNLTPAITSSLEDFTIEILEFTALRESIKTYDFIALNNLASSQLFSRPPLLLYYKFPFQF</sequence>
<gene>
    <name evidence="1" type="ORF">JCM19274_2953</name>
</gene>
<accession>A0A090WZQ6</accession>